<protein>
    <recommendedName>
        <fullName evidence="14">Zinc finger protein OZF-like</fullName>
    </recommendedName>
</protein>
<dbReference type="SUPFAM" id="SSF57667">
    <property type="entry name" value="beta-beta-alpha zinc fingers"/>
    <property type="match status" value="5"/>
</dbReference>
<reference evidence="13" key="1">
    <citation type="submission" date="2015-02" db="EMBL/GenBank/DDBJ databases">
        <title>Genome sequencing for Strongylocentrotus purpuratus.</title>
        <authorList>
            <person name="Murali S."/>
            <person name="Liu Y."/>
            <person name="Vee V."/>
            <person name="English A."/>
            <person name="Wang M."/>
            <person name="Skinner E."/>
            <person name="Han Y."/>
            <person name="Muzny D.M."/>
            <person name="Worley K.C."/>
            <person name="Gibbs R.A."/>
        </authorList>
    </citation>
    <scope>NUCLEOTIDE SEQUENCE</scope>
</reference>
<feature type="domain" description="C2H2-type" evidence="10">
    <location>
        <begin position="256"/>
        <end position="283"/>
    </location>
</feature>
<dbReference type="PROSITE" id="PS00028">
    <property type="entry name" value="ZINC_FINGER_C2H2_1"/>
    <property type="match status" value="8"/>
</dbReference>
<dbReference type="Gene3D" id="2.170.270.10">
    <property type="entry name" value="SET domain"/>
    <property type="match status" value="1"/>
</dbReference>
<evidence type="ECO:0000256" key="7">
    <source>
        <dbReference type="ARBA" id="ARBA00023242"/>
    </source>
</evidence>
<dbReference type="GeneID" id="105436471"/>
<evidence type="ECO:0000313" key="12">
    <source>
        <dbReference type="EnsemblMetazoa" id="XP_030849667"/>
    </source>
</evidence>
<feature type="domain" description="C2H2-type" evidence="10">
    <location>
        <begin position="454"/>
        <end position="473"/>
    </location>
</feature>
<feature type="domain" description="C2H2-type" evidence="10">
    <location>
        <begin position="340"/>
        <end position="369"/>
    </location>
</feature>
<evidence type="ECO:0000256" key="6">
    <source>
        <dbReference type="ARBA" id="ARBA00022833"/>
    </source>
</evidence>
<dbReference type="PANTHER" id="PTHR14196:SF12">
    <property type="entry name" value="ZINC FINGER PROTEIN 208-LIKE"/>
    <property type="match status" value="1"/>
</dbReference>
<evidence type="ECO:0000256" key="5">
    <source>
        <dbReference type="ARBA" id="ARBA00022771"/>
    </source>
</evidence>
<evidence type="ECO:0000313" key="13">
    <source>
        <dbReference type="Proteomes" id="UP000007110"/>
    </source>
</evidence>
<dbReference type="InterPro" id="IPR050717">
    <property type="entry name" value="C2H2-ZF_Transcription_Reg"/>
</dbReference>
<feature type="domain" description="C2H2-type" evidence="10">
    <location>
        <begin position="398"/>
        <end position="425"/>
    </location>
</feature>
<evidence type="ECO:0000256" key="2">
    <source>
        <dbReference type="ARBA" id="ARBA00006991"/>
    </source>
</evidence>
<dbReference type="PANTHER" id="PTHR14196">
    <property type="entry name" value="ODD-SKIPPED - RELATED"/>
    <property type="match status" value="1"/>
</dbReference>
<feature type="compositionally biased region" description="Basic and acidic residues" evidence="9">
    <location>
        <begin position="61"/>
        <end position="70"/>
    </location>
</feature>
<keyword evidence="7" id="KW-0539">Nucleus</keyword>
<dbReference type="KEGG" id="spu:105436471"/>
<dbReference type="SMART" id="SM00355">
    <property type="entry name" value="ZnF_C2H2"/>
    <property type="match status" value="8"/>
</dbReference>
<keyword evidence="3" id="KW-0479">Metal-binding</keyword>
<feature type="domain" description="C2H2-type" evidence="10">
    <location>
        <begin position="426"/>
        <end position="453"/>
    </location>
</feature>
<dbReference type="GO" id="GO:0010468">
    <property type="term" value="P:regulation of gene expression"/>
    <property type="evidence" value="ECO:0000318"/>
    <property type="project" value="GO_Central"/>
</dbReference>
<evidence type="ECO:0000256" key="3">
    <source>
        <dbReference type="ARBA" id="ARBA00022723"/>
    </source>
</evidence>
<dbReference type="OrthoDB" id="10050330at2759"/>
<feature type="domain" description="C2H2-type" evidence="10">
    <location>
        <begin position="312"/>
        <end position="339"/>
    </location>
</feature>
<keyword evidence="5 8" id="KW-0863">Zinc-finger</keyword>
<dbReference type="FunFam" id="3.30.160.60:FF:000478">
    <property type="entry name" value="Zinc finger protein 133"/>
    <property type="match status" value="1"/>
</dbReference>
<dbReference type="InterPro" id="IPR036236">
    <property type="entry name" value="Znf_C2H2_sf"/>
</dbReference>
<dbReference type="InterPro" id="IPR001214">
    <property type="entry name" value="SET_dom"/>
</dbReference>
<dbReference type="PROSITE" id="PS50280">
    <property type="entry name" value="SET"/>
    <property type="match status" value="1"/>
</dbReference>
<dbReference type="OMA" id="ICPGTEL"/>
<evidence type="ECO:0008006" key="14">
    <source>
        <dbReference type="Google" id="ProtNLM"/>
    </source>
</evidence>
<dbReference type="InParanoid" id="A0A7M7T2S1"/>
<dbReference type="Pfam" id="PF00096">
    <property type="entry name" value="zf-C2H2"/>
    <property type="match status" value="6"/>
</dbReference>
<evidence type="ECO:0000259" key="11">
    <source>
        <dbReference type="PROSITE" id="PS50280"/>
    </source>
</evidence>
<sequence>MPIPPNHKPIRQLHQVIRGISQVIRRLSKPDRNCEDCHEVFEGGCSKHSLTTIKDNPSPKGSKDKARKTLPDGLAVKPSSIPGVGQGIFATKFILKGYLFIPYAGDIVDLEIEDNGANALEEGKPHQSADSKSEQTGNWMQDINCACNEGEQNLVAFQYLGEIYYRTFKPICPGTELLVYYGERHAKDLDSGLAYRCEYCGSRYAIPIVLARHLKYKHGHYGILPPADAPKEDILQFIKGEIQKPIQSVNRDKKPHVCDQCGKEFTQKAHLTSHKRIHTDEKRYVCDHCGKAFNHMGNLKKHKRIHTGEKPYVCDQCGQEFNRKDVLTAHERIHTGGKPYVCERHQCGKAFSEKHHLKAHERIHTGEKPYVCDHCGNAFNQKHVLTTHKRIHTGEKPYVCDQCGKACNQACDLKKHKHIHTGEKPYLCDQCGKAFSQINNLTIHKRIHTGEKPYVCDQCGKAWGDSSSLRYHKPKCQDANTQCNKKLIH</sequence>
<dbReference type="SUPFAM" id="SSF82199">
    <property type="entry name" value="SET domain"/>
    <property type="match status" value="1"/>
</dbReference>
<keyword evidence="4" id="KW-0677">Repeat</keyword>
<dbReference type="FunFam" id="3.30.160.60:FF:002843">
    <property type="match status" value="3"/>
</dbReference>
<dbReference type="FunFam" id="3.30.160.60:FF:000072">
    <property type="entry name" value="zinc finger protein 143 isoform X1"/>
    <property type="match status" value="1"/>
</dbReference>
<dbReference type="AlphaFoldDB" id="A0A7M7T2S1"/>
<organism evidence="12 13">
    <name type="scientific">Strongylocentrotus purpuratus</name>
    <name type="common">Purple sea urchin</name>
    <dbReference type="NCBI Taxonomy" id="7668"/>
    <lineage>
        <taxon>Eukaryota</taxon>
        <taxon>Metazoa</taxon>
        <taxon>Echinodermata</taxon>
        <taxon>Eleutherozoa</taxon>
        <taxon>Echinozoa</taxon>
        <taxon>Echinoidea</taxon>
        <taxon>Euechinoidea</taxon>
        <taxon>Echinacea</taxon>
        <taxon>Camarodonta</taxon>
        <taxon>Echinidea</taxon>
        <taxon>Strongylocentrotidae</taxon>
        <taxon>Strongylocentrotus</taxon>
    </lineage>
</organism>
<dbReference type="FunFam" id="3.30.160.60:FF:000512">
    <property type="entry name" value="zinc finger protein 197 isoform X1"/>
    <property type="match status" value="1"/>
</dbReference>
<dbReference type="Gene3D" id="3.30.160.60">
    <property type="entry name" value="Classic Zinc Finger"/>
    <property type="match status" value="8"/>
</dbReference>
<name>A0A7M7T2S1_STRPU</name>
<feature type="region of interest" description="Disordered" evidence="9">
    <location>
        <begin position="49"/>
        <end position="72"/>
    </location>
</feature>
<evidence type="ECO:0000256" key="4">
    <source>
        <dbReference type="ARBA" id="ARBA00022737"/>
    </source>
</evidence>
<dbReference type="RefSeq" id="XP_030849667.1">
    <property type="nucleotide sequence ID" value="XM_030993807.1"/>
</dbReference>
<reference evidence="12" key="2">
    <citation type="submission" date="2021-01" db="UniProtKB">
        <authorList>
            <consortium name="EnsemblMetazoa"/>
        </authorList>
    </citation>
    <scope>IDENTIFICATION</scope>
</reference>
<dbReference type="EnsemblMetazoa" id="XM_030993807">
    <property type="protein sequence ID" value="XP_030849667"/>
    <property type="gene ID" value="LOC105436471"/>
</dbReference>
<evidence type="ECO:0000256" key="8">
    <source>
        <dbReference type="PROSITE-ProRule" id="PRU00042"/>
    </source>
</evidence>
<dbReference type="Pfam" id="PF21549">
    <property type="entry name" value="PRDM2_PR"/>
    <property type="match status" value="1"/>
</dbReference>
<feature type="domain" description="SET" evidence="11">
    <location>
        <begin position="72"/>
        <end position="182"/>
    </location>
</feature>
<dbReference type="GO" id="GO:0008270">
    <property type="term" value="F:zinc ion binding"/>
    <property type="evidence" value="ECO:0007669"/>
    <property type="project" value="UniProtKB-KW"/>
</dbReference>
<evidence type="ECO:0000256" key="1">
    <source>
        <dbReference type="ARBA" id="ARBA00004123"/>
    </source>
</evidence>
<keyword evidence="13" id="KW-1185">Reference proteome</keyword>
<feature type="domain" description="C2H2-type" evidence="10">
    <location>
        <begin position="370"/>
        <end position="397"/>
    </location>
</feature>
<keyword evidence="6" id="KW-0862">Zinc</keyword>
<accession>A0A7M7T2S1</accession>
<evidence type="ECO:0000259" key="10">
    <source>
        <dbReference type="PROSITE" id="PS50157"/>
    </source>
</evidence>
<dbReference type="InterPro" id="IPR046341">
    <property type="entry name" value="SET_dom_sf"/>
</dbReference>
<evidence type="ECO:0000256" key="9">
    <source>
        <dbReference type="SAM" id="MobiDB-lite"/>
    </source>
</evidence>
<feature type="domain" description="C2H2-type" evidence="10">
    <location>
        <begin position="195"/>
        <end position="225"/>
    </location>
</feature>
<comment type="similarity">
    <text evidence="2">Belongs to the krueppel C2H2-type zinc-finger protein family.</text>
</comment>
<dbReference type="PROSITE" id="PS50157">
    <property type="entry name" value="ZINC_FINGER_C2H2_2"/>
    <property type="match status" value="9"/>
</dbReference>
<proteinExistence type="inferred from homology"/>
<comment type="subcellular location">
    <subcellularLocation>
        <location evidence="1">Nucleus</location>
    </subcellularLocation>
</comment>
<dbReference type="Proteomes" id="UP000007110">
    <property type="component" value="Unassembled WGS sequence"/>
</dbReference>
<dbReference type="FunFam" id="3.30.160.60:FF:001442">
    <property type="entry name" value="zinc finger protein 696"/>
    <property type="match status" value="1"/>
</dbReference>
<dbReference type="InterPro" id="IPR013087">
    <property type="entry name" value="Znf_C2H2_type"/>
</dbReference>
<dbReference type="FunFam" id="3.30.160.60:FF:003287">
    <property type="entry name" value="Zgc:113343"/>
    <property type="match status" value="1"/>
</dbReference>
<dbReference type="GO" id="GO:0005634">
    <property type="term" value="C:nucleus"/>
    <property type="evidence" value="ECO:0000318"/>
    <property type="project" value="GO_Central"/>
</dbReference>
<feature type="domain" description="C2H2-type" evidence="10">
    <location>
        <begin position="284"/>
        <end position="311"/>
    </location>
</feature>